<evidence type="ECO:0000259" key="2">
    <source>
        <dbReference type="Pfam" id="PF13439"/>
    </source>
</evidence>
<dbReference type="GO" id="GO:0016757">
    <property type="term" value="F:glycosyltransferase activity"/>
    <property type="evidence" value="ECO:0007669"/>
    <property type="project" value="InterPro"/>
</dbReference>
<reference evidence="3" key="1">
    <citation type="submission" date="2019-01" db="EMBL/GenBank/DDBJ databases">
        <title>Genomic signatures and co-occurrence patterns of the ultra-small Saccharimodia (Patescibacteria phylum) suggest a symbiotic lifestyle.</title>
        <authorList>
            <person name="Lemos L."/>
            <person name="Medeiros J."/>
            <person name="Andreote F."/>
            <person name="Fernandes G."/>
            <person name="Varani A."/>
            <person name="Oliveira G."/>
            <person name="Pylro V."/>
        </authorList>
    </citation>
    <scope>NUCLEOTIDE SEQUENCE [LARGE SCALE GENOMIC DNA]</scope>
    <source>
        <strain evidence="3">AMD02</strain>
    </source>
</reference>
<dbReference type="InterPro" id="IPR001296">
    <property type="entry name" value="Glyco_trans_1"/>
</dbReference>
<dbReference type="PANTHER" id="PTHR45947">
    <property type="entry name" value="SULFOQUINOVOSYL TRANSFERASE SQD2"/>
    <property type="match status" value="1"/>
</dbReference>
<accession>A0A4Q0AGR6</accession>
<feature type="domain" description="Glycosyltransferase subfamily 4-like N-terminal" evidence="2">
    <location>
        <begin position="17"/>
        <end position="197"/>
    </location>
</feature>
<keyword evidence="4" id="KW-1185">Reference proteome</keyword>
<dbReference type="InterPro" id="IPR050194">
    <property type="entry name" value="Glycosyltransferase_grp1"/>
</dbReference>
<dbReference type="Pfam" id="PF13439">
    <property type="entry name" value="Glyco_transf_4"/>
    <property type="match status" value="1"/>
</dbReference>
<gene>
    <name evidence="3" type="ORF">EOT05_01080</name>
</gene>
<name>A0A4Q0AGR6_9BACT</name>
<dbReference type="InterPro" id="IPR028098">
    <property type="entry name" value="Glyco_trans_4-like_N"/>
</dbReference>
<feature type="domain" description="Glycosyl transferase family 1" evidence="1">
    <location>
        <begin position="210"/>
        <end position="350"/>
    </location>
</feature>
<dbReference type="Pfam" id="PF00534">
    <property type="entry name" value="Glycos_transf_1"/>
    <property type="match status" value="1"/>
</dbReference>
<dbReference type="SUPFAM" id="SSF53756">
    <property type="entry name" value="UDP-Glycosyltransferase/glycogen phosphorylase"/>
    <property type="match status" value="1"/>
</dbReference>
<evidence type="ECO:0000313" key="4">
    <source>
        <dbReference type="Proteomes" id="UP000289257"/>
    </source>
</evidence>
<evidence type="ECO:0000313" key="3">
    <source>
        <dbReference type="EMBL" id="RWZ78342.1"/>
    </source>
</evidence>
<organism evidence="3 4">
    <name type="scientific">Candidatus Microsaccharimonas sossegonensis</name>
    <dbReference type="NCBI Taxonomy" id="2506948"/>
    <lineage>
        <taxon>Bacteria</taxon>
        <taxon>Candidatus Saccharimonadota</taxon>
        <taxon>Candidatus Saccharimonadia</taxon>
        <taxon>Candidatus Saccharimonadales</taxon>
        <taxon>Candidatus Saccharimonadaceae</taxon>
        <taxon>Candidatus Microsaccharimonas</taxon>
    </lineage>
</organism>
<dbReference type="EMBL" id="SCKX01000001">
    <property type="protein sequence ID" value="RWZ78342.1"/>
    <property type="molecule type" value="Genomic_DNA"/>
</dbReference>
<comment type="caution">
    <text evidence="3">The sequence shown here is derived from an EMBL/GenBank/DDBJ whole genome shotgun (WGS) entry which is preliminary data.</text>
</comment>
<dbReference type="AlphaFoldDB" id="A0A4Q0AGR6"/>
<proteinExistence type="predicted"/>
<evidence type="ECO:0000259" key="1">
    <source>
        <dbReference type="Pfam" id="PF00534"/>
    </source>
</evidence>
<sequence length="370" mass="41873">MSAPKIAIVHDWLTVAGGAEVVVVELHKLFPKAPIYTSVYNPEALPGLKNLDIRTTYLQDRLPKTLRYRHTLWPTLRAKAFRTLDLSEFDIVISSSSAEAKAVRKTRQGQVHIAYIHTPIRYYWSHYQEFRREFKFGAFTPFIRPIIPMMVKKMRKLDLESIKNIDVLIANSAVTQQRITQYYKRPSTIIHPPVDVDKFTPLPKNERSGYILWGRHVPYKRFDLAVEAANQLQVPLTIVGSGPDTERLKKLAGPTVTFVGRVSDKELVHLAQTAKGFLFPNEEDFGISAVEALAAGTPVIAYAKGGALDIVQDGETGVLFKEQTVESLVAAMRRFETLSFLPATLHRKAKRFDKSLFDTRMLKIVKDAIL</sequence>
<dbReference type="PANTHER" id="PTHR45947:SF3">
    <property type="entry name" value="SULFOQUINOVOSYL TRANSFERASE SQD2"/>
    <property type="match status" value="1"/>
</dbReference>
<protein>
    <submittedName>
        <fullName evidence="3">Glycosyltransferase family 4 protein</fullName>
    </submittedName>
</protein>
<dbReference type="Proteomes" id="UP000289257">
    <property type="component" value="Unassembled WGS sequence"/>
</dbReference>
<dbReference type="Gene3D" id="3.40.50.2000">
    <property type="entry name" value="Glycogen Phosphorylase B"/>
    <property type="match status" value="2"/>
</dbReference>